<dbReference type="SFLD" id="SFLDS00029">
    <property type="entry name" value="Radical_SAM"/>
    <property type="match status" value="1"/>
</dbReference>
<proteinExistence type="predicted"/>
<evidence type="ECO:0000256" key="1">
    <source>
        <dbReference type="ARBA" id="ARBA00022691"/>
    </source>
</evidence>
<accession>A0AAV4BGJ7</accession>
<dbReference type="PANTHER" id="PTHR13932">
    <property type="entry name" value="COPROPORPHYRINIGEN III OXIDASE"/>
    <property type="match status" value="1"/>
</dbReference>
<dbReference type="InterPro" id="IPR034505">
    <property type="entry name" value="Coproporphyrinogen-III_oxidase"/>
</dbReference>
<protein>
    <submittedName>
        <fullName evidence="6">Radical s-adenosyl methionine domain-containing protein 1, mitochondrial-like</fullName>
    </submittedName>
</protein>
<dbReference type="PROSITE" id="PS51918">
    <property type="entry name" value="RADICAL_SAM"/>
    <property type="match status" value="1"/>
</dbReference>
<dbReference type="InterPro" id="IPR007197">
    <property type="entry name" value="rSAM"/>
</dbReference>
<keyword evidence="7" id="KW-1185">Reference proteome</keyword>
<feature type="domain" description="Radical SAM core" evidence="5">
    <location>
        <begin position="18"/>
        <end position="262"/>
    </location>
</feature>
<evidence type="ECO:0000256" key="3">
    <source>
        <dbReference type="ARBA" id="ARBA00023004"/>
    </source>
</evidence>
<keyword evidence="4" id="KW-0411">Iron-sulfur</keyword>
<dbReference type="GO" id="GO:0051539">
    <property type="term" value="F:4 iron, 4 sulfur cluster binding"/>
    <property type="evidence" value="ECO:0007669"/>
    <property type="project" value="TreeGrafter"/>
</dbReference>
<sequence length="309" mass="34683">METKIYKNILKKFFVTITIKRSICSASLYVHWPYCRKRCMYCNFNKYISNSVDHSRMRSCLMKETATLLNLSGVQKISSIFFGGGTPSLAEPYTIQSVLKTAAGCGMLPDDVEVSMEVNPTAFQASRLREFKESGINRVSIGVQTLQADGLHILGRDHSVKESLSCLESARLLFPGKVSLDLIFGWPGQTMDMWVRELEQIVKVCDNHLSLYQLTVEQGTRLFTLVQTGKLCLASSHPIVSCSGAHGRFTRAGYSQKEARIQTPVPEAWMDEVEKRGHGTRSVTPLSSQERLEELLVVGLRTRWGISHK</sequence>
<feature type="non-terminal residue" evidence="6">
    <location>
        <position position="309"/>
    </location>
</feature>
<dbReference type="CDD" id="cd01335">
    <property type="entry name" value="Radical_SAM"/>
    <property type="match status" value="1"/>
</dbReference>
<evidence type="ECO:0000259" key="5">
    <source>
        <dbReference type="PROSITE" id="PS51918"/>
    </source>
</evidence>
<keyword evidence="2" id="KW-0479">Metal-binding</keyword>
<dbReference type="Gene3D" id="3.20.20.70">
    <property type="entry name" value="Aldolase class I"/>
    <property type="match status" value="1"/>
</dbReference>
<dbReference type="SUPFAM" id="SSF102114">
    <property type="entry name" value="Radical SAM enzymes"/>
    <property type="match status" value="1"/>
</dbReference>
<dbReference type="AlphaFoldDB" id="A0AAV4BGJ7"/>
<keyword evidence="1" id="KW-0949">S-adenosyl-L-methionine</keyword>
<organism evidence="6 7">
    <name type="scientific">Plakobranchus ocellatus</name>
    <dbReference type="NCBI Taxonomy" id="259542"/>
    <lineage>
        <taxon>Eukaryota</taxon>
        <taxon>Metazoa</taxon>
        <taxon>Spiralia</taxon>
        <taxon>Lophotrochozoa</taxon>
        <taxon>Mollusca</taxon>
        <taxon>Gastropoda</taxon>
        <taxon>Heterobranchia</taxon>
        <taxon>Euthyneura</taxon>
        <taxon>Panpulmonata</taxon>
        <taxon>Sacoglossa</taxon>
        <taxon>Placobranchoidea</taxon>
        <taxon>Plakobranchidae</taxon>
        <taxon>Plakobranchus</taxon>
    </lineage>
</organism>
<dbReference type="SFLD" id="SFLDG01065">
    <property type="entry name" value="anaerobic_coproporphyrinogen-I"/>
    <property type="match status" value="1"/>
</dbReference>
<dbReference type="PANTHER" id="PTHR13932:SF5">
    <property type="entry name" value="RADICAL S-ADENOSYL METHIONINE DOMAIN-CONTAINING PROTEIN 1, MITOCHONDRIAL"/>
    <property type="match status" value="1"/>
</dbReference>
<dbReference type="Proteomes" id="UP000735302">
    <property type="component" value="Unassembled WGS sequence"/>
</dbReference>
<reference evidence="6 7" key="1">
    <citation type="journal article" date="2021" name="Elife">
        <title>Chloroplast acquisition without the gene transfer in kleptoplastic sea slugs, Plakobranchus ocellatus.</title>
        <authorList>
            <person name="Maeda T."/>
            <person name="Takahashi S."/>
            <person name="Yoshida T."/>
            <person name="Shimamura S."/>
            <person name="Takaki Y."/>
            <person name="Nagai Y."/>
            <person name="Toyoda A."/>
            <person name="Suzuki Y."/>
            <person name="Arimoto A."/>
            <person name="Ishii H."/>
            <person name="Satoh N."/>
            <person name="Nishiyama T."/>
            <person name="Hasebe M."/>
            <person name="Maruyama T."/>
            <person name="Minagawa J."/>
            <person name="Obokata J."/>
            <person name="Shigenobu S."/>
        </authorList>
    </citation>
    <scope>NUCLEOTIDE SEQUENCE [LARGE SCALE GENOMIC DNA]</scope>
</reference>
<dbReference type="GO" id="GO:0003824">
    <property type="term" value="F:catalytic activity"/>
    <property type="evidence" value="ECO:0007669"/>
    <property type="project" value="InterPro"/>
</dbReference>
<evidence type="ECO:0000313" key="7">
    <source>
        <dbReference type="Proteomes" id="UP000735302"/>
    </source>
</evidence>
<keyword evidence="3" id="KW-0408">Iron</keyword>
<gene>
    <name evidence="6" type="ORF">PoB_004502200</name>
</gene>
<dbReference type="SMART" id="SM00729">
    <property type="entry name" value="Elp3"/>
    <property type="match status" value="1"/>
</dbReference>
<evidence type="ECO:0000256" key="4">
    <source>
        <dbReference type="ARBA" id="ARBA00023014"/>
    </source>
</evidence>
<dbReference type="InterPro" id="IPR058240">
    <property type="entry name" value="rSAM_sf"/>
</dbReference>
<dbReference type="InterPro" id="IPR013785">
    <property type="entry name" value="Aldolase_TIM"/>
</dbReference>
<name>A0AAV4BGJ7_9GAST</name>
<comment type="caution">
    <text evidence="6">The sequence shown here is derived from an EMBL/GenBank/DDBJ whole genome shotgun (WGS) entry which is preliminary data.</text>
</comment>
<dbReference type="Pfam" id="PF04055">
    <property type="entry name" value="Radical_SAM"/>
    <property type="match status" value="1"/>
</dbReference>
<dbReference type="InterPro" id="IPR006638">
    <property type="entry name" value="Elp3/MiaA/NifB-like_rSAM"/>
</dbReference>
<dbReference type="GO" id="GO:0046872">
    <property type="term" value="F:metal ion binding"/>
    <property type="evidence" value="ECO:0007669"/>
    <property type="project" value="UniProtKB-KW"/>
</dbReference>
<dbReference type="EMBL" id="BLXT01004960">
    <property type="protein sequence ID" value="GFO18517.1"/>
    <property type="molecule type" value="Genomic_DNA"/>
</dbReference>
<evidence type="ECO:0000256" key="2">
    <source>
        <dbReference type="ARBA" id="ARBA00022723"/>
    </source>
</evidence>
<evidence type="ECO:0000313" key="6">
    <source>
        <dbReference type="EMBL" id="GFO18517.1"/>
    </source>
</evidence>
<dbReference type="GO" id="GO:0006779">
    <property type="term" value="P:porphyrin-containing compound biosynthetic process"/>
    <property type="evidence" value="ECO:0007669"/>
    <property type="project" value="TreeGrafter"/>
</dbReference>
<dbReference type="GO" id="GO:0005739">
    <property type="term" value="C:mitochondrion"/>
    <property type="evidence" value="ECO:0007669"/>
    <property type="project" value="TreeGrafter"/>
</dbReference>